<gene>
    <name evidence="2" type="ORF">J2S35_000382</name>
</gene>
<reference evidence="2" key="1">
    <citation type="submission" date="2023-07" db="EMBL/GenBank/DDBJ databases">
        <title>Sequencing the genomes of 1000 actinobacteria strains.</title>
        <authorList>
            <person name="Klenk H.-P."/>
        </authorList>
    </citation>
    <scope>NUCLEOTIDE SEQUENCE</scope>
    <source>
        <strain evidence="2">DSM 13988</strain>
    </source>
</reference>
<dbReference type="GO" id="GO:0008237">
    <property type="term" value="F:metallopeptidase activity"/>
    <property type="evidence" value="ECO:0007669"/>
    <property type="project" value="UniProtKB-KW"/>
</dbReference>
<accession>A0AAE4C5U5</accession>
<dbReference type="Pfam" id="PF03703">
    <property type="entry name" value="bPH_2"/>
    <property type="match status" value="1"/>
</dbReference>
<keyword evidence="2" id="KW-0378">Hydrolase</keyword>
<feature type="domain" description="YdbS-like PH" evidence="1">
    <location>
        <begin position="64"/>
        <end position="132"/>
    </location>
</feature>
<evidence type="ECO:0000259" key="1">
    <source>
        <dbReference type="Pfam" id="PF03703"/>
    </source>
</evidence>
<proteinExistence type="predicted"/>
<dbReference type="RefSeq" id="WP_309849242.1">
    <property type="nucleotide sequence ID" value="NZ_BAAAIU010000024.1"/>
</dbReference>
<name>A0AAE4C5U5_9MICC</name>
<keyword evidence="2" id="KW-0645">Protease</keyword>
<dbReference type="InterPro" id="IPR005182">
    <property type="entry name" value="YdbS-like_PH"/>
</dbReference>
<dbReference type="Proteomes" id="UP001247307">
    <property type="component" value="Unassembled WGS sequence"/>
</dbReference>
<evidence type="ECO:0000313" key="3">
    <source>
        <dbReference type="Proteomes" id="UP001247307"/>
    </source>
</evidence>
<keyword evidence="2" id="KW-0482">Metalloprotease</keyword>
<dbReference type="AlphaFoldDB" id="A0AAE4C5U5"/>
<keyword evidence="3" id="KW-1185">Reference proteome</keyword>
<organism evidence="2 3">
    <name type="scientific">Falsarthrobacter nasiphocae</name>
    <dbReference type="NCBI Taxonomy" id="189863"/>
    <lineage>
        <taxon>Bacteria</taxon>
        <taxon>Bacillati</taxon>
        <taxon>Actinomycetota</taxon>
        <taxon>Actinomycetes</taxon>
        <taxon>Micrococcales</taxon>
        <taxon>Micrococcaceae</taxon>
        <taxon>Falsarthrobacter</taxon>
    </lineage>
</organism>
<sequence length="136" mass="14930">MGIFSPLHTHLTNPHIVAVIKPHYWRLGTYSPEVERARPAVVAAGTQELFDEPVMLFCGSSKSAAFFLADRVILVQAGLVGSRTRELRYDRVQVVRTKQGALTGEVVAEYAGGEVRIRMPASKVQEAARLLRSKAG</sequence>
<comment type="caution">
    <text evidence="2">The sequence shown here is derived from an EMBL/GenBank/DDBJ whole genome shotgun (WGS) entry which is preliminary data.</text>
</comment>
<dbReference type="EMBL" id="JAVDUI010000001">
    <property type="protein sequence ID" value="MDR6891442.1"/>
    <property type="molecule type" value="Genomic_DNA"/>
</dbReference>
<protein>
    <submittedName>
        <fullName evidence="2">Metalloprotease with PDZ domain</fullName>
    </submittedName>
</protein>
<evidence type="ECO:0000313" key="2">
    <source>
        <dbReference type="EMBL" id="MDR6891442.1"/>
    </source>
</evidence>